<dbReference type="InterPro" id="IPR010964">
    <property type="entry name" value="M20A_pepV-rel"/>
</dbReference>
<dbReference type="SUPFAM" id="SSF53187">
    <property type="entry name" value="Zn-dependent exopeptidases"/>
    <property type="match status" value="1"/>
</dbReference>
<dbReference type="InterPro" id="IPR002933">
    <property type="entry name" value="Peptidase_M20"/>
</dbReference>
<evidence type="ECO:0000256" key="8">
    <source>
        <dbReference type="ARBA" id="ARBA00023049"/>
    </source>
</evidence>
<dbReference type="Pfam" id="PF01546">
    <property type="entry name" value="Peptidase_M20"/>
    <property type="match status" value="1"/>
</dbReference>
<dbReference type="Proteomes" id="UP001055149">
    <property type="component" value="Unassembled WGS sequence"/>
</dbReference>
<dbReference type="Gene3D" id="3.40.630.10">
    <property type="entry name" value="Zn peptidases"/>
    <property type="match status" value="2"/>
</dbReference>
<dbReference type="SUPFAM" id="SSF55031">
    <property type="entry name" value="Bacterial exopeptidase dimerisation domain"/>
    <property type="match status" value="1"/>
</dbReference>
<evidence type="ECO:0000256" key="3">
    <source>
        <dbReference type="ARBA" id="ARBA00022670"/>
    </source>
</evidence>
<dbReference type="PANTHER" id="PTHR43808:SF31">
    <property type="entry name" value="N-ACETYL-L-CITRULLINE DEACETYLASE"/>
    <property type="match status" value="1"/>
</dbReference>
<evidence type="ECO:0000313" key="9">
    <source>
        <dbReference type="EMBL" id="GKS80611.1"/>
    </source>
</evidence>
<accession>A0ABQ5JFJ4</accession>
<name>A0ABQ5JFJ4_9LACO</name>
<dbReference type="PANTHER" id="PTHR43808">
    <property type="entry name" value="ACETYLORNITHINE DEACETYLASE"/>
    <property type="match status" value="1"/>
</dbReference>
<keyword evidence="8" id="KW-0482">Metalloprotease</keyword>
<keyword evidence="7" id="KW-0224">Dipeptidase</keyword>
<dbReference type="EMBL" id="BQXH01000002">
    <property type="protein sequence ID" value="GKS80611.1"/>
    <property type="molecule type" value="Genomic_DNA"/>
</dbReference>
<dbReference type="InterPro" id="IPR001261">
    <property type="entry name" value="ArgE/DapE_CS"/>
</dbReference>
<evidence type="ECO:0000256" key="2">
    <source>
        <dbReference type="ARBA" id="ARBA00006247"/>
    </source>
</evidence>
<reference evidence="9" key="1">
    <citation type="journal article" date="2022" name="Int. J. Syst. Evol. Microbiol.">
        <title>A novel species of lactic acid bacteria, Ligilactobacillus pabuli sp. nov., isolated from alfalfa silage.</title>
        <authorList>
            <person name="Tohno M."/>
            <person name="Tanizawa Y."/>
            <person name="Sawada H."/>
            <person name="Sakamoto M."/>
            <person name="Ohkuma M."/>
            <person name="Kobayashi H."/>
        </authorList>
    </citation>
    <scope>NUCLEOTIDE SEQUENCE</scope>
    <source>
        <strain evidence="9">AF129</strain>
    </source>
</reference>
<protein>
    <submittedName>
        <fullName evidence="9">Dipeptidase</fullName>
    </submittedName>
</protein>
<evidence type="ECO:0000256" key="7">
    <source>
        <dbReference type="ARBA" id="ARBA00022997"/>
    </source>
</evidence>
<keyword evidence="10" id="KW-1185">Reference proteome</keyword>
<comment type="cofactor">
    <cofactor evidence="1">
        <name>Zn(2+)</name>
        <dbReference type="ChEBI" id="CHEBI:29105"/>
    </cofactor>
</comment>
<evidence type="ECO:0000256" key="1">
    <source>
        <dbReference type="ARBA" id="ARBA00001947"/>
    </source>
</evidence>
<dbReference type="RefSeq" id="WP_244054314.1">
    <property type="nucleotide sequence ID" value="NZ_BQXH01000002.1"/>
</dbReference>
<proteinExistence type="inferred from homology"/>
<sequence length="430" mass="47264">MDSITEIITHNLPRYQQLLGQVLAIQSVKGQSSDEAPFGTGPRAALDQALEIAANLGLETGEIDHQVGFAQLPGQTADYIGVLGHLDVVAAGDKWETPPYELSLQGDYMYGRGVLDNKGPIMGALFALALLKEQGIKLKRTVRVIFGTDEESGSQDIPAYLAQEQPPIAGFTPDGKYPVVYAERGLLRCEIELPLNQPDQEIHQISGNFDSSYIPDEAQVEFSDGTIHRYHGKKAPSNAPELGDNVIRQIAVAGQDHPGLLGRYFQWLSQISADTVGENLGVAYHDDSGDLQLSIWGLELTAKALKIQLTIRYPVTLDRENLVDQLTVRIPSKGKLHLLSEMAPLVVDPELPMIKIMQEVYEEITKTDGTPVTTTGATYARSLPNIVAFGPSFPGQRGIAHKENEWLKVSDWQKMIAIDYLTMKRLAQEI</sequence>
<evidence type="ECO:0000256" key="4">
    <source>
        <dbReference type="ARBA" id="ARBA00022723"/>
    </source>
</evidence>
<evidence type="ECO:0000256" key="5">
    <source>
        <dbReference type="ARBA" id="ARBA00022801"/>
    </source>
</evidence>
<dbReference type="InterPro" id="IPR050072">
    <property type="entry name" value="Peptidase_M20A"/>
</dbReference>
<keyword evidence="5" id="KW-0378">Hydrolase</keyword>
<dbReference type="InterPro" id="IPR036264">
    <property type="entry name" value="Bact_exopeptidase_dim_dom"/>
</dbReference>
<dbReference type="PROSITE" id="PS00758">
    <property type="entry name" value="ARGE_DAPE_CPG2_1"/>
    <property type="match status" value="1"/>
</dbReference>
<dbReference type="NCBIfam" id="TIGR01887">
    <property type="entry name" value="dipeptidaselike"/>
    <property type="match status" value="1"/>
</dbReference>
<evidence type="ECO:0000313" key="10">
    <source>
        <dbReference type="Proteomes" id="UP001055149"/>
    </source>
</evidence>
<keyword evidence="4" id="KW-0479">Metal-binding</keyword>
<keyword evidence="3" id="KW-0645">Protease</keyword>
<evidence type="ECO:0000256" key="6">
    <source>
        <dbReference type="ARBA" id="ARBA00022833"/>
    </source>
</evidence>
<gene>
    <name evidence="9" type="ORF">LPAF129_02960</name>
</gene>
<comment type="caution">
    <text evidence="9">The sequence shown here is derived from an EMBL/GenBank/DDBJ whole genome shotgun (WGS) entry which is preliminary data.</text>
</comment>
<comment type="similarity">
    <text evidence="2">Belongs to the peptidase M20A family.</text>
</comment>
<keyword evidence="6" id="KW-0862">Zinc</keyword>
<organism evidence="9 10">
    <name type="scientific">Ligilactobacillus pabuli</name>
    <dbReference type="NCBI Taxonomy" id="2886039"/>
    <lineage>
        <taxon>Bacteria</taxon>
        <taxon>Bacillati</taxon>
        <taxon>Bacillota</taxon>
        <taxon>Bacilli</taxon>
        <taxon>Lactobacillales</taxon>
        <taxon>Lactobacillaceae</taxon>
        <taxon>Ligilactobacillus</taxon>
    </lineage>
</organism>